<evidence type="ECO:0000256" key="1">
    <source>
        <dbReference type="ARBA" id="ARBA00007074"/>
    </source>
</evidence>
<reference evidence="11" key="1">
    <citation type="submission" date="2016-10" db="EMBL/GenBank/DDBJ databases">
        <authorList>
            <person name="Varghese N."/>
            <person name="Submissions S."/>
        </authorList>
    </citation>
    <scope>NUCLEOTIDE SEQUENCE [LARGE SCALE GENOMIC DNA]</scope>
    <source>
        <strain evidence="11">BS3775</strain>
    </source>
</reference>
<keyword evidence="6" id="KW-0862">Zinc</keyword>
<dbReference type="InterPro" id="IPR051929">
    <property type="entry name" value="VirAsm_ModProt"/>
</dbReference>
<dbReference type="GO" id="GO:0008234">
    <property type="term" value="F:cysteine-type peptidase activity"/>
    <property type="evidence" value="ECO:0007669"/>
    <property type="project" value="UniProtKB-KW"/>
</dbReference>
<sequence length="249" mass="28146">MSELFNKCRADAEAHARAEYPREAVGLVVSARGKPSYVPCRNQSEEPDHFILHPEDYAAAEDLGDIIVVVHSHPDTGPEPSLHDVASHAASRLAWWIVGLQEGVATWHEMPAAGEMPLEGRVFVHGVIDCYTLVRDYYRQVLGIELMDFYRKDDWWHNGENLYVDNFERAGFVPVDTPEPGDLIVMAIGSPTPCHGAIWLEGDVLLHHLYGRLSCREVYGRAYRECTTHIMRYKGVKAPDECRQMSPFT</sequence>
<feature type="domain" description="NlpC/P60" evidence="8">
    <location>
        <begin position="120"/>
        <end position="231"/>
    </location>
</feature>
<dbReference type="Proteomes" id="UP000199570">
    <property type="component" value="Unassembled WGS sequence"/>
</dbReference>
<protein>
    <submittedName>
        <fullName evidence="10">Proteasome lid subunit RPN8/RPN11, contains Jab1/MPN metalloenzyme (JAMM) motif</fullName>
    </submittedName>
</protein>
<keyword evidence="10" id="KW-0647">Proteasome</keyword>
<comment type="similarity">
    <text evidence="1">Belongs to the peptidase C40 family.</text>
</comment>
<evidence type="ECO:0000256" key="7">
    <source>
        <dbReference type="ARBA" id="ARBA00023049"/>
    </source>
</evidence>
<dbReference type="GO" id="GO:0006508">
    <property type="term" value="P:proteolysis"/>
    <property type="evidence" value="ECO:0007669"/>
    <property type="project" value="UniProtKB-KW"/>
</dbReference>
<dbReference type="GO" id="GO:0008235">
    <property type="term" value="F:metalloexopeptidase activity"/>
    <property type="evidence" value="ECO:0007669"/>
    <property type="project" value="TreeGrafter"/>
</dbReference>
<dbReference type="GO" id="GO:0008270">
    <property type="term" value="F:zinc ion binding"/>
    <property type="evidence" value="ECO:0007669"/>
    <property type="project" value="TreeGrafter"/>
</dbReference>
<dbReference type="RefSeq" id="WP_090322325.1">
    <property type="nucleotide sequence ID" value="NZ_FNKJ01000003.1"/>
</dbReference>
<keyword evidence="4" id="KW-0378">Hydrolase</keyword>
<dbReference type="SUPFAM" id="SSF102712">
    <property type="entry name" value="JAB1/MPN domain"/>
    <property type="match status" value="1"/>
</dbReference>
<evidence type="ECO:0000256" key="2">
    <source>
        <dbReference type="ARBA" id="ARBA00022670"/>
    </source>
</evidence>
<dbReference type="Pfam" id="PF14464">
    <property type="entry name" value="Prok-JAB"/>
    <property type="match status" value="1"/>
</dbReference>
<gene>
    <name evidence="10" type="ORF">SAMN04490195_2706</name>
</gene>
<keyword evidence="11" id="KW-1185">Reference proteome</keyword>
<dbReference type="SUPFAM" id="SSF54001">
    <property type="entry name" value="Cysteine proteinases"/>
    <property type="match status" value="1"/>
</dbReference>
<evidence type="ECO:0000313" key="10">
    <source>
        <dbReference type="EMBL" id="SDR00318.1"/>
    </source>
</evidence>
<dbReference type="OrthoDB" id="1494599at2"/>
<dbReference type="Gene3D" id="3.90.1720.10">
    <property type="entry name" value="endopeptidase domain like (from Nostoc punctiforme)"/>
    <property type="match status" value="1"/>
</dbReference>
<keyword evidence="7" id="KW-0482">Metalloprotease</keyword>
<evidence type="ECO:0000256" key="5">
    <source>
        <dbReference type="ARBA" id="ARBA00022807"/>
    </source>
</evidence>
<dbReference type="PANTHER" id="PTHR34858">
    <property type="entry name" value="CYSO-CYSTEINE PEPTIDASE"/>
    <property type="match status" value="1"/>
</dbReference>
<feature type="domain" description="JAB" evidence="9">
    <location>
        <begin position="14"/>
        <end position="107"/>
    </location>
</feature>
<accession>A0A1H1FHP4</accession>
<evidence type="ECO:0000259" key="9">
    <source>
        <dbReference type="Pfam" id="PF14464"/>
    </source>
</evidence>
<dbReference type="EMBL" id="FNKJ01000003">
    <property type="protein sequence ID" value="SDR00318.1"/>
    <property type="molecule type" value="Genomic_DNA"/>
</dbReference>
<keyword evidence="2" id="KW-0645">Protease</keyword>
<dbReference type="InterPro" id="IPR000064">
    <property type="entry name" value="NLP_P60_dom"/>
</dbReference>
<name>A0A1H1FHP4_9PSED</name>
<evidence type="ECO:0000256" key="4">
    <source>
        <dbReference type="ARBA" id="ARBA00022801"/>
    </source>
</evidence>
<evidence type="ECO:0000256" key="3">
    <source>
        <dbReference type="ARBA" id="ARBA00022723"/>
    </source>
</evidence>
<evidence type="ECO:0000259" key="8">
    <source>
        <dbReference type="Pfam" id="PF00877"/>
    </source>
</evidence>
<dbReference type="InterPro" id="IPR028090">
    <property type="entry name" value="JAB_dom_prok"/>
</dbReference>
<dbReference type="Gene3D" id="3.40.140.10">
    <property type="entry name" value="Cytidine Deaminase, domain 2"/>
    <property type="match status" value="1"/>
</dbReference>
<evidence type="ECO:0000313" key="11">
    <source>
        <dbReference type="Proteomes" id="UP000199570"/>
    </source>
</evidence>
<dbReference type="GO" id="GO:0000502">
    <property type="term" value="C:proteasome complex"/>
    <property type="evidence" value="ECO:0007669"/>
    <property type="project" value="UniProtKB-KW"/>
</dbReference>
<organism evidence="10 11">
    <name type="scientific">Pseudomonas moorei</name>
    <dbReference type="NCBI Taxonomy" id="395599"/>
    <lineage>
        <taxon>Bacteria</taxon>
        <taxon>Pseudomonadati</taxon>
        <taxon>Pseudomonadota</taxon>
        <taxon>Gammaproteobacteria</taxon>
        <taxon>Pseudomonadales</taxon>
        <taxon>Pseudomonadaceae</taxon>
        <taxon>Pseudomonas</taxon>
    </lineage>
</organism>
<keyword evidence="3" id="KW-0479">Metal-binding</keyword>
<dbReference type="AlphaFoldDB" id="A0A1H1FHP4"/>
<keyword evidence="5" id="KW-0788">Thiol protease</keyword>
<dbReference type="InterPro" id="IPR038765">
    <property type="entry name" value="Papain-like_cys_pep_sf"/>
</dbReference>
<dbReference type="PANTHER" id="PTHR34858:SF1">
    <property type="entry name" value="CYSO-CYSTEINE PEPTIDASE"/>
    <property type="match status" value="1"/>
</dbReference>
<proteinExistence type="inferred from homology"/>
<evidence type="ECO:0000256" key="6">
    <source>
        <dbReference type="ARBA" id="ARBA00022833"/>
    </source>
</evidence>
<dbReference type="Pfam" id="PF00877">
    <property type="entry name" value="NLPC_P60"/>
    <property type="match status" value="1"/>
</dbReference>
<dbReference type="CDD" id="cd08073">
    <property type="entry name" value="MPN_NLPC_P60"/>
    <property type="match status" value="1"/>
</dbReference>